<evidence type="ECO:0000256" key="1">
    <source>
        <dbReference type="SAM" id="MobiDB-lite"/>
    </source>
</evidence>
<organism evidence="2 3">
    <name type="scientific">Pleuronectes platessa</name>
    <name type="common">European plaice</name>
    <dbReference type="NCBI Taxonomy" id="8262"/>
    <lineage>
        <taxon>Eukaryota</taxon>
        <taxon>Metazoa</taxon>
        <taxon>Chordata</taxon>
        <taxon>Craniata</taxon>
        <taxon>Vertebrata</taxon>
        <taxon>Euteleostomi</taxon>
        <taxon>Actinopterygii</taxon>
        <taxon>Neopterygii</taxon>
        <taxon>Teleostei</taxon>
        <taxon>Neoteleostei</taxon>
        <taxon>Acanthomorphata</taxon>
        <taxon>Carangaria</taxon>
        <taxon>Pleuronectiformes</taxon>
        <taxon>Pleuronectoidei</taxon>
        <taxon>Pleuronectidae</taxon>
        <taxon>Pleuronectes</taxon>
    </lineage>
</organism>
<gene>
    <name evidence="2" type="ORF">PLEPLA_LOCUS43585</name>
</gene>
<comment type="caution">
    <text evidence="2">The sequence shown here is derived from an EMBL/GenBank/DDBJ whole genome shotgun (WGS) entry which is preliminary data.</text>
</comment>
<accession>A0A9N7ZBL7</accession>
<protein>
    <submittedName>
        <fullName evidence="2">Uncharacterized protein</fullName>
    </submittedName>
</protein>
<dbReference type="AlphaFoldDB" id="A0A9N7ZBL7"/>
<keyword evidence="3" id="KW-1185">Reference proteome</keyword>
<evidence type="ECO:0000313" key="3">
    <source>
        <dbReference type="Proteomes" id="UP001153269"/>
    </source>
</evidence>
<sequence length="137" mass="14424">MAHRVLPTVCPPDHHCVTPCDLIKAGRPTEPRGPTTGPKKTPHPLGCQEHCKCGVSAPAIFTVMPNSATPHLPDNGVAEPPTLAATMSAHVGWQHVTEGGTGRGGLLQDGTLIERLSDEPGHHIYPPHPSCPTNGHK</sequence>
<dbReference type="EMBL" id="CADEAL010004270">
    <property type="protein sequence ID" value="CAB1455804.1"/>
    <property type="molecule type" value="Genomic_DNA"/>
</dbReference>
<name>A0A9N7ZBL7_PLEPL</name>
<dbReference type="Proteomes" id="UP001153269">
    <property type="component" value="Unassembled WGS sequence"/>
</dbReference>
<proteinExistence type="predicted"/>
<evidence type="ECO:0000313" key="2">
    <source>
        <dbReference type="EMBL" id="CAB1455804.1"/>
    </source>
</evidence>
<reference evidence="2" key="1">
    <citation type="submission" date="2020-03" db="EMBL/GenBank/DDBJ databases">
        <authorList>
            <person name="Weist P."/>
        </authorList>
    </citation>
    <scope>NUCLEOTIDE SEQUENCE</scope>
</reference>
<feature type="region of interest" description="Disordered" evidence="1">
    <location>
        <begin position="118"/>
        <end position="137"/>
    </location>
</feature>